<evidence type="ECO:0000313" key="1">
    <source>
        <dbReference type="EMBL" id="VYU31553.1"/>
    </source>
</evidence>
<organism evidence="1">
    <name type="scientific">Intestinibacter bartlettii</name>
    <dbReference type="NCBI Taxonomy" id="261299"/>
    <lineage>
        <taxon>Bacteria</taxon>
        <taxon>Bacillati</taxon>
        <taxon>Bacillota</taxon>
        <taxon>Clostridia</taxon>
        <taxon>Peptostreptococcales</taxon>
        <taxon>Peptostreptococcaceae</taxon>
        <taxon>Intestinibacter</taxon>
    </lineage>
</organism>
<sequence>MQFGDRVLYDSGSSNTLGVYLKEISSHEALVKLDDNPVKVVLPTDNLTFIKNMDNMDLAQALVVADYIAKEQYDGHYTLFGFSTGYRFCFGTLDKVSYHTTNLMPLGKTIEEAIKKAIDEKVDVDVILDREDKMLR</sequence>
<dbReference type="AlphaFoldDB" id="A0A6N3DZT4"/>
<name>A0A6N3DZT4_9FIRM</name>
<dbReference type="RefSeq" id="WP_156531038.1">
    <property type="nucleotide sequence ID" value="NZ_CACRUE010000033.1"/>
</dbReference>
<reference evidence="1" key="1">
    <citation type="submission" date="2019-11" db="EMBL/GenBank/DDBJ databases">
        <authorList>
            <person name="Feng L."/>
        </authorList>
    </citation>
    <scope>NUCLEOTIDE SEQUENCE</scope>
    <source>
        <strain evidence="1">IbartlettiiLFYP30</strain>
    </source>
</reference>
<dbReference type="EMBL" id="CACRUE010000033">
    <property type="protein sequence ID" value="VYU31553.1"/>
    <property type="molecule type" value="Genomic_DNA"/>
</dbReference>
<proteinExistence type="predicted"/>
<protein>
    <submittedName>
        <fullName evidence="1">Uncharacterized protein</fullName>
    </submittedName>
</protein>
<accession>A0A6N3DZT4</accession>
<gene>
    <name evidence="1" type="ORF">IBLFYP30_02334</name>
</gene>